<organism evidence="1 2">
    <name type="scientific">Equus caballus</name>
    <name type="common">Horse</name>
    <dbReference type="NCBI Taxonomy" id="9796"/>
    <lineage>
        <taxon>Eukaryota</taxon>
        <taxon>Metazoa</taxon>
        <taxon>Chordata</taxon>
        <taxon>Craniata</taxon>
        <taxon>Vertebrata</taxon>
        <taxon>Euteleostomi</taxon>
        <taxon>Mammalia</taxon>
        <taxon>Eutheria</taxon>
        <taxon>Laurasiatheria</taxon>
        <taxon>Perissodactyla</taxon>
        <taxon>Equidae</taxon>
        <taxon>Equus</taxon>
    </lineage>
</organism>
<dbReference type="Bgee" id="ENSECAG00000040084">
    <property type="expression patterns" value="Expressed in retina and 20 other cell types or tissues"/>
</dbReference>
<sequence length="116" mass="11848">MSENFQNPSLLGTPNSLQLSLPVVSDAASLTGSVCNFSRVSAPAVSSAWLLPSASGTSSQPLMGSAYLYQHSSTTTLSGVTGQSQSSTSAASYQVSLSGVSQEALHRSPLHSETAL</sequence>
<dbReference type="ExpressionAtlas" id="A0A3Q2KVT3">
    <property type="expression patterns" value="baseline"/>
</dbReference>
<protein>
    <submittedName>
        <fullName evidence="1">Uncharacterized protein</fullName>
    </submittedName>
</protein>
<name>A0A3Q2KVT3_HORSE</name>
<dbReference type="PANTHER" id="PTHR31466">
    <property type="entry name" value="GENE 5591-RELATED"/>
    <property type="match status" value="1"/>
</dbReference>
<dbReference type="Ensembl" id="ENSECAT00000054379.2">
    <property type="protein sequence ID" value="ENSECAP00000028372.2"/>
    <property type="gene ID" value="ENSECAG00000035927.2"/>
</dbReference>
<reference evidence="1" key="2">
    <citation type="submission" date="2025-08" db="UniProtKB">
        <authorList>
            <consortium name="Ensembl"/>
        </authorList>
    </citation>
    <scope>IDENTIFICATION</scope>
    <source>
        <strain evidence="1">Thoroughbred</strain>
    </source>
</reference>
<dbReference type="AlphaFoldDB" id="A0A3Q2KVT3"/>
<dbReference type="Proteomes" id="UP000002281">
    <property type="component" value="Chromosome 15"/>
</dbReference>
<proteinExistence type="predicted"/>
<evidence type="ECO:0000313" key="1">
    <source>
        <dbReference type="Ensembl" id="ENSECAP00000028372.2"/>
    </source>
</evidence>
<dbReference type="GeneTree" id="ENSGT00390000014208"/>
<accession>A0A3Q2KVT3</accession>
<gene>
    <name evidence="1" type="primary">LOC100147696</name>
    <name evidence="1" type="synonym">LOC138917773</name>
</gene>
<dbReference type="PANTHER" id="PTHR31466:SF1">
    <property type="entry name" value="RIKEN CDNA 4930433I11 GENE"/>
    <property type="match status" value="1"/>
</dbReference>
<reference evidence="1 2" key="1">
    <citation type="journal article" date="2009" name="Science">
        <title>Genome sequence, comparative analysis, and population genetics of the domestic horse.</title>
        <authorList>
            <consortium name="Broad Institute Genome Sequencing Platform"/>
            <consortium name="Broad Institute Whole Genome Assembly Team"/>
            <person name="Wade C.M."/>
            <person name="Giulotto E."/>
            <person name="Sigurdsson S."/>
            <person name="Zoli M."/>
            <person name="Gnerre S."/>
            <person name="Imsland F."/>
            <person name="Lear T.L."/>
            <person name="Adelson D.L."/>
            <person name="Bailey E."/>
            <person name="Bellone R.R."/>
            <person name="Bloecker H."/>
            <person name="Distl O."/>
            <person name="Edgar R.C."/>
            <person name="Garber M."/>
            <person name="Leeb T."/>
            <person name="Mauceli E."/>
            <person name="MacLeod J.N."/>
            <person name="Penedo M.C.T."/>
            <person name="Raison J.M."/>
            <person name="Sharpe T."/>
            <person name="Vogel J."/>
            <person name="Andersson L."/>
            <person name="Antczak D.F."/>
            <person name="Biagi T."/>
            <person name="Binns M.M."/>
            <person name="Chowdhary B.P."/>
            <person name="Coleman S.J."/>
            <person name="Della Valle G."/>
            <person name="Fryc S."/>
            <person name="Guerin G."/>
            <person name="Hasegawa T."/>
            <person name="Hill E.W."/>
            <person name="Jurka J."/>
            <person name="Kiialainen A."/>
            <person name="Lindgren G."/>
            <person name="Liu J."/>
            <person name="Magnani E."/>
            <person name="Mickelson J.R."/>
            <person name="Murray J."/>
            <person name="Nergadze S.G."/>
            <person name="Onofrio R."/>
            <person name="Pedroni S."/>
            <person name="Piras M.F."/>
            <person name="Raudsepp T."/>
            <person name="Rocchi M."/>
            <person name="Roeed K.H."/>
            <person name="Ryder O.A."/>
            <person name="Searle S."/>
            <person name="Skow L."/>
            <person name="Swinburne J.E."/>
            <person name="Syvaenen A.C."/>
            <person name="Tozaki T."/>
            <person name="Valberg S.J."/>
            <person name="Vaudin M."/>
            <person name="White J.R."/>
            <person name="Zody M.C."/>
            <person name="Lander E.S."/>
            <person name="Lindblad-Toh K."/>
        </authorList>
    </citation>
    <scope>NUCLEOTIDE SEQUENCE [LARGE SCALE GENOMIC DNA]</scope>
    <source>
        <strain evidence="1 2">Thoroughbred</strain>
    </source>
</reference>
<keyword evidence="2" id="KW-1185">Reference proteome</keyword>
<reference evidence="1" key="3">
    <citation type="submission" date="2025-09" db="UniProtKB">
        <authorList>
            <consortium name="Ensembl"/>
        </authorList>
    </citation>
    <scope>IDENTIFICATION</scope>
    <source>
        <strain evidence="1">Thoroughbred</strain>
    </source>
</reference>
<dbReference type="InterPro" id="IPR040292">
    <property type="entry name" value="C2orf78-like"/>
</dbReference>
<evidence type="ECO:0000313" key="2">
    <source>
        <dbReference type="Proteomes" id="UP000002281"/>
    </source>
</evidence>